<dbReference type="EMBL" id="DWWV01000125">
    <property type="protein sequence ID" value="HJC11096.1"/>
    <property type="molecule type" value="Genomic_DNA"/>
</dbReference>
<name>A0A9D2N6T7_9FIRM</name>
<proteinExistence type="predicted"/>
<sequence>MTVDSEAVLSNEKNFTVFQVGRHIIRFKAPYSLEYYTKVKEWNQGYLVVMAKYKHNDKEEEEYIDLVPILENLYFDSKAFLAPIKKVRLADDRCEESSR</sequence>
<accession>A0A9D2N6T7</accession>
<evidence type="ECO:0000313" key="3">
    <source>
        <dbReference type="Proteomes" id="UP000823893"/>
    </source>
</evidence>
<feature type="domain" description="DUF7724" evidence="1">
    <location>
        <begin position="6"/>
        <end position="92"/>
    </location>
</feature>
<reference evidence="2" key="2">
    <citation type="submission" date="2021-04" db="EMBL/GenBank/DDBJ databases">
        <authorList>
            <person name="Gilroy R."/>
        </authorList>
    </citation>
    <scope>NUCLEOTIDE SEQUENCE</scope>
    <source>
        <strain evidence="2">ChiSxjej6B18-287</strain>
    </source>
</reference>
<comment type="caution">
    <text evidence="2">The sequence shown here is derived from an EMBL/GenBank/DDBJ whole genome shotgun (WGS) entry which is preliminary data.</text>
</comment>
<evidence type="ECO:0000313" key="2">
    <source>
        <dbReference type="EMBL" id="HJC11096.1"/>
    </source>
</evidence>
<protein>
    <recommendedName>
        <fullName evidence="1">DUF7724 domain-containing protein</fullName>
    </recommendedName>
</protein>
<dbReference type="Proteomes" id="UP000823893">
    <property type="component" value="Unassembled WGS sequence"/>
</dbReference>
<dbReference type="InterPro" id="IPR056141">
    <property type="entry name" value="DUF7724"/>
</dbReference>
<reference evidence="2" key="1">
    <citation type="journal article" date="2021" name="PeerJ">
        <title>Extensive microbial diversity within the chicken gut microbiome revealed by metagenomics and culture.</title>
        <authorList>
            <person name="Gilroy R."/>
            <person name="Ravi A."/>
            <person name="Getino M."/>
            <person name="Pursley I."/>
            <person name="Horton D.L."/>
            <person name="Alikhan N.F."/>
            <person name="Baker D."/>
            <person name="Gharbi K."/>
            <person name="Hall N."/>
            <person name="Watson M."/>
            <person name="Adriaenssens E.M."/>
            <person name="Foster-Nyarko E."/>
            <person name="Jarju S."/>
            <person name="Secka A."/>
            <person name="Antonio M."/>
            <person name="Oren A."/>
            <person name="Chaudhuri R.R."/>
            <person name="La Ragione R."/>
            <person name="Hildebrand F."/>
            <person name="Pallen M.J."/>
        </authorList>
    </citation>
    <scope>NUCLEOTIDE SEQUENCE</scope>
    <source>
        <strain evidence="2">ChiSxjej6B18-287</strain>
    </source>
</reference>
<organism evidence="2 3">
    <name type="scientific">Candidatus Blautia merdigallinarum</name>
    <dbReference type="NCBI Taxonomy" id="2838495"/>
    <lineage>
        <taxon>Bacteria</taxon>
        <taxon>Bacillati</taxon>
        <taxon>Bacillota</taxon>
        <taxon>Clostridia</taxon>
        <taxon>Lachnospirales</taxon>
        <taxon>Lachnospiraceae</taxon>
        <taxon>Blautia</taxon>
    </lineage>
</organism>
<evidence type="ECO:0000259" key="1">
    <source>
        <dbReference type="Pfam" id="PF24849"/>
    </source>
</evidence>
<dbReference type="Pfam" id="PF24849">
    <property type="entry name" value="DUF7724"/>
    <property type="match status" value="1"/>
</dbReference>
<dbReference type="AlphaFoldDB" id="A0A9D2N6T7"/>
<gene>
    <name evidence="2" type="ORF">H9935_09850</name>
</gene>